<dbReference type="EMBL" id="CAEZYC010000030">
    <property type="protein sequence ID" value="CAB4707551.1"/>
    <property type="molecule type" value="Genomic_DNA"/>
</dbReference>
<evidence type="ECO:0000313" key="5">
    <source>
        <dbReference type="EMBL" id="CAB4749202.1"/>
    </source>
</evidence>
<dbReference type="EMBL" id="CAFBPK010000018">
    <property type="protein sequence ID" value="CAB5023651.1"/>
    <property type="molecule type" value="Genomic_DNA"/>
</dbReference>
<dbReference type="CDD" id="cd00146">
    <property type="entry name" value="PKD"/>
    <property type="match status" value="1"/>
</dbReference>
<feature type="domain" description="PKD" evidence="1">
    <location>
        <begin position="194"/>
        <end position="235"/>
    </location>
</feature>
<gene>
    <name evidence="4" type="ORF">UFOPK2648_00687</name>
    <name evidence="5" type="ORF">UFOPK2824_00603</name>
    <name evidence="6" type="ORF">UFOPK3037_01598</name>
    <name evidence="2" type="ORF">UFOPK3406_01325</name>
    <name evidence="3" type="ORF">UFOPK3925_01531</name>
    <name evidence="7" type="ORF">UFOPK4097_01084</name>
</gene>
<dbReference type="InterPro" id="IPR013783">
    <property type="entry name" value="Ig-like_fold"/>
</dbReference>
<organism evidence="5">
    <name type="scientific">freshwater metagenome</name>
    <dbReference type="NCBI Taxonomy" id="449393"/>
    <lineage>
        <taxon>unclassified sequences</taxon>
        <taxon>metagenomes</taxon>
        <taxon>ecological metagenomes</taxon>
    </lineage>
</organism>
<dbReference type="EMBL" id="CAEZZD010000078">
    <property type="protein sequence ID" value="CAB4749202.1"/>
    <property type="molecule type" value="Genomic_DNA"/>
</dbReference>
<dbReference type="EMBL" id="CAFAAO010000032">
    <property type="protein sequence ID" value="CAB4814951.1"/>
    <property type="molecule type" value="Genomic_DNA"/>
</dbReference>
<evidence type="ECO:0000259" key="1">
    <source>
        <dbReference type="PROSITE" id="PS50093"/>
    </source>
</evidence>
<evidence type="ECO:0000313" key="7">
    <source>
        <dbReference type="EMBL" id="CAB5023651.1"/>
    </source>
</evidence>
<accession>A0A6J6TP21</accession>
<dbReference type="AlphaFoldDB" id="A0A6J6TP21"/>
<name>A0A6J6TP21_9ZZZZ</name>
<dbReference type="EMBL" id="CAESAI010000049">
    <property type="protein sequence ID" value="CAB4344093.1"/>
    <property type="molecule type" value="Genomic_DNA"/>
</dbReference>
<protein>
    <submittedName>
        <fullName evidence="5">Unannotated protein</fullName>
    </submittedName>
</protein>
<reference evidence="5" key="1">
    <citation type="submission" date="2020-05" db="EMBL/GenBank/DDBJ databases">
        <authorList>
            <person name="Chiriac C."/>
            <person name="Salcher M."/>
            <person name="Ghai R."/>
            <person name="Kavagutti S V."/>
        </authorList>
    </citation>
    <scope>NUCLEOTIDE SEQUENCE</scope>
</reference>
<evidence type="ECO:0000313" key="4">
    <source>
        <dbReference type="EMBL" id="CAB4707551.1"/>
    </source>
</evidence>
<sequence>MKRLSCSGLSQVLISMVLAGTFVTTINAASYGANPDVAGNNSIAAYVGTGGLLLPGSFSGSSTTKKSVANCAGCTWKYTIYCKQGSNTPCKHAVTSCPRGTLLYRVWFGRTPTTLATIGSVCWGASNPVTRKQVEAHLDDYVIRYVPALQPGFDPPGGSLTSIPVIFWTGQPTSFKPPSFSLSGHSVSITATPTWRWAWGDGDSVWKSVPGKRYPSRQIAHRYRSPATYSAAVTAVWKAKYTVAGVGTFAASGEVVRQTKTLQVPIQTARTVLVSH</sequence>
<dbReference type="PROSITE" id="PS50093">
    <property type="entry name" value="PKD"/>
    <property type="match status" value="1"/>
</dbReference>
<proteinExistence type="predicted"/>
<dbReference type="EMBL" id="CAESAD010000017">
    <property type="protein sequence ID" value="CAB4345228.1"/>
    <property type="molecule type" value="Genomic_DNA"/>
</dbReference>
<evidence type="ECO:0000313" key="3">
    <source>
        <dbReference type="EMBL" id="CAB4345228.1"/>
    </source>
</evidence>
<evidence type="ECO:0000313" key="6">
    <source>
        <dbReference type="EMBL" id="CAB4814951.1"/>
    </source>
</evidence>
<evidence type="ECO:0000313" key="2">
    <source>
        <dbReference type="EMBL" id="CAB4344093.1"/>
    </source>
</evidence>
<dbReference type="Gene3D" id="2.60.40.10">
    <property type="entry name" value="Immunoglobulins"/>
    <property type="match status" value="1"/>
</dbReference>
<dbReference type="InterPro" id="IPR000601">
    <property type="entry name" value="PKD_dom"/>
</dbReference>